<comment type="caution">
    <text evidence="2">The sequence shown here is derived from an EMBL/GenBank/DDBJ whole genome shotgun (WGS) entry which is preliminary data.</text>
</comment>
<dbReference type="OrthoDB" id="3439121at2759"/>
<reference evidence="2 3" key="1">
    <citation type="submission" date="2020-03" db="EMBL/GenBank/DDBJ databases">
        <title>Draft Genome Sequence of Cudoniella acicularis.</title>
        <authorList>
            <person name="Buettner E."/>
            <person name="Kellner H."/>
        </authorList>
    </citation>
    <scope>NUCLEOTIDE SEQUENCE [LARGE SCALE GENOMIC DNA]</scope>
    <source>
        <strain evidence="2 3">DSM 108380</strain>
    </source>
</reference>
<sequence>MTLVRVPLGIAIVLFSALVLSEAAPEAAIARRDDGPPLAEVLKIKRLGNSQLGAMPLDGRSLIESWLGKRTCVPISVAQVVTLVAHLSAVQREIIVVQILSIAQNQAIHVAALRELAHLAQAAVELELVIHSMENVVQMAITALPETTVSWRDFNFTGSSTVNNSHSANTATYHSSYYTTYHNTYRDYSAYSYSGSLPRLFLYDYMVVLFMVLDIQHHRENHSHTIHIYTNYHDNRCLHSRYQFAQRKRKFQCLLSDIFNSYTSCGNAAILSNTHTNVHTSIHTYKYTCIHFANYNFSDFIS</sequence>
<keyword evidence="1" id="KW-0732">Signal</keyword>
<dbReference type="Proteomes" id="UP000566819">
    <property type="component" value="Unassembled WGS sequence"/>
</dbReference>
<dbReference type="AlphaFoldDB" id="A0A8H4RJ14"/>
<name>A0A8H4RJ14_9HELO</name>
<evidence type="ECO:0000313" key="2">
    <source>
        <dbReference type="EMBL" id="KAF4629047.1"/>
    </source>
</evidence>
<proteinExistence type="predicted"/>
<gene>
    <name evidence="2" type="ORF">G7Y89_g9103</name>
</gene>
<evidence type="ECO:0000313" key="3">
    <source>
        <dbReference type="Proteomes" id="UP000566819"/>
    </source>
</evidence>
<feature type="chain" id="PRO_5034441871" evidence="1">
    <location>
        <begin position="24"/>
        <end position="302"/>
    </location>
</feature>
<evidence type="ECO:0000256" key="1">
    <source>
        <dbReference type="SAM" id="SignalP"/>
    </source>
</evidence>
<accession>A0A8H4RJ14</accession>
<feature type="signal peptide" evidence="1">
    <location>
        <begin position="1"/>
        <end position="23"/>
    </location>
</feature>
<organism evidence="2 3">
    <name type="scientific">Cudoniella acicularis</name>
    <dbReference type="NCBI Taxonomy" id="354080"/>
    <lineage>
        <taxon>Eukaryota</taxon>
        <taxon>Fungi</taxon>
        <taxon>Dikarya</taxon>
        <taxon>Ascomycota</taxon>
        <taxon>Pezizomycotina</taxon>
        <taxon>Leotiomycetes</taxon>
        <taxon>Helotiales</taxon>
        <taxon>Tricladiaceae</taxon>
        <taxon>Cudoniella</taxon>
    </lineage>
</organism>
<protein>
    <submittedName>
        <fullName evidence="2">Uncharacterized protein</fullName>
    </submittedName>
</protein>
<dbReference type="EMBL" id="JAAMPI010000727">
    <property type="protein sequence ID" value="KAF4629047.1"/>
    <property type="molecule type" value="Genomic_DNA"/>
</dbReference>
<keyword evidence="3" id="KW-1185">Reference proteome</keyword>